<dbReference type="InterPro" id="IPR038770">
    <property type="entry name" value="Na+/solute_symporter_sf"/>
</dbReference>
<keyword evidence="10" id="KW-1185">Reference proteome</keyword>
<keyword evidence="4 7" id="KW-0812">Transmembrane</keyword>
<feature type="transmembrane region" description="Helical" evidence="7">
    <location>
        <begin position="179"/>
        <end position="199"/>
    </location>
</feature>
<feature type="transmembrane region" description="Helical" evidence="7">
    <location>
        <begin position="6"/>
        <end position="23"/>
    </location>
</feature>
<feature type="transmembrane region" description="Helical" evidence="7">
    <location>
        <begin position="211"/>
        <end position="230"/>
    </location>
</feature>
<dbReference type="PANTHER" id="PTHR42751">
    <property type="entry name" value="SODIUM/HYDROGEN EXCHANGER FAMILY/TRKA DOMAIN PROTEIN"/>
    <property type="match status" value="1"/>
</dbReference>
<proteinExistence type="inferred from homology"/>
<evidence type="ECO:0000313" key="10">
    <source>
        <dbReference type="Proteomes" id="UP000295244"/>
    </source>
</evidence>
<comment type="similarity">
    <text evidence="2">Belongs to the monovalent cation:proton antiporter 2 (CPA2) transporter (TC 2.A.37) family.</text>
</comment>
<protein>
    <submittedName>
        <fullName evidence="9">Cation:proton antiporter</fullName>
    </submittedName>
</protein>
<feature type="transmembrane region" description="Helical" evidence="7">
    <location>
        <begin position="147"/>
        <end position="167"/>
    </location>
</feature>
<dbReference type="Pfam" id="PF00999">
    <property type="entry name" value="Na_H_Exchanger"/>
    <property type="match status" value="1"/>
</dbReference>
<dbReference type="GO" id="GO:0015297">
    <property type="term" value="F:antiporter activity"/>
    <property type="evidence" value="ECO:0007669"/>
    <property type="project" value="InterPro"/>
</dbReference>
<dbReference type="OrthoDB" id="3294398at2"/>
<organism evidence="9 10">
    <name type="scientific">Rubrobacter taiwanensis</name>
    <dbReference type="NCBI Taxonomy" id="185139"/>
    <lineage>
        <taxon>Bacteria</taxon>
        <taxon>Bacillati</taxon>
        <taxon>Actinomycetota</taxon>
        <taxon>Rubrobacteria</taxon>
        <taxon>Rubrobacterales</taxon>
        <taxon>Rubrobacteraceae</taxon>
        <taxon>Rubrobacter</taxon>
    </lineage>
</organism>
<keyword evidence="3" id="KW-0813">Transport</keyword>
<gene>
    <name evidence="9" type="ORF">E0L93_08740</name>
</gene>
<evidence type="ECO:0000256" key="4">
    <source>
        <dbReference type="ARBA" id="ARBA00022692"/>
    </source>
</evidence>
<evidence type="ECO:0000256" key="2">
    <source>
        <dbReference type="ARBA" id="ARBA00005551"/>
    </source>
</evidence>
<dbReference type="InterPro" id="IPR006153">
    <property type="entry name" value="Cation/H_exchanger_TM"/>
</dbReference>
<evidence type="ECO:0000256" key="1">
    <source>
        <dbReference type="ARBA" id="ARBA00004141"/>
    </source>
</evidence>
<evidence type="ECO:0000259" key="8">
    <source>
        <dbReference type="Pfam" id="PF00999"/>
    </source>
</evidence>
<comment type="subcellular location">
    <subcellularLocation>
        <location evidence="1">Membrane</location>
        <topology evidence="1">Multi-pass membrane protein</topology>
    </subcellularLocation>
</comment>
<feature type="transmembrane region" description="Helical" evidence="7">
    <location>
        <begin position="289"/>
        <end position="311"/>
    </location>
</feature>
<evidence type="ECO:0000256" key="3">
    <source>
        <dbReference type="ARBA" id="ARBA00022448"/>
    </source>
</evidence>
<feature type="transmembrane region" description="Helical" evidence="7">
    <location>
        <begin position="30"/>
        <end position="48"/>
    </location>
</feature>
<dbReference type="AlphaFoldDB" id="A0A4R1BI29"/>
<feature type="domain" description="Cation/H+ exchanger transmembrane" evidence="8">
    <location>
        <begin position="15"/>
        <end position="370"/>
    </location>
</feature>
<evidence type="ECO:0000256" key="7">
    <source>
        <dbReference type="SAM" id="Phobius"/>
    </source>
</evidence>
<dbReference type="GO" id="GO:1902600">
    <property type="term" value="P:proton transmembrane transport"/>
    <property type="evidence" value="ECO:0007669"/>
    <property type="project" value="InterPro"/>
</dbReference>
<feature type="transmembrane region" description="Helical" evidence="7">
    <location>
        <begin position="87"/>
        <end position="108"/>
    </location>
</feature>
<comment type="caution">
    <text evidence="9">The sequence shown here is derived from an EMBL/GenBank/DDBJ whole genome shotgun (WGS) entry which is preliminary data.</text>
</comment>
<name>A0A4R1BI29_9ACTN</name>
<evidence type="ECO:0000256" key="6">
    <source>
        <dbReference type="ARBA" id="ARBA00023136"/>
    </source>
</evidence>
<dbReference type="Proteomes" id="UP000295244">
    <property type="component" value="Unassembled WGS sequence"/>
</dbReference>
<reference evidence="9 10" key="1">
    <citation type="submission" date="2019-03" db="EMBL/GenBank/DDBJ databases">
        <title>Whole genome sequence of a novel Rubrobacter taiwanensis strain, isolated from Yellowstone National Park.</title>
        <authorList>
            <person name="Freed S."/>
            <person name="Ramaley R.F."/>
            <person name="Kyndt J.A."/>
        </authorList>
    </citation>
    <scope>NUCLEOTIDE SEQUENCE [LARGE SCALE GENOMIC DNA]</scope>
    <source>
        <strain evidence="9 10">Yellowstone</strain>
    </source>
</reference>
<keyword evidence="5 7" id="KW-1133">Transmembrane helix</keyword>
<feature type="transmembrane region" description="Helical" evidence="7">
    <location>
        <begin position="54"/>
        <end position="75"/>
    </location>
</feature>
<keyword evidence="6 7" id="KW-0472">Membrane</keyword>
<evidence type="ECO:0000256" key="5">
    <source>
        <dbReference type="ARBA" id="ARBA00022989"/>
    </source>
</evidence>
<sequence>MPETFLEVGIAFAGIALASLVAAQLRFPSIPLLIVAGILLGPAVMSAVDELRLMQVFAGFGIVLILFFLGLEFSVGDLLSGARRKVLNGLLDFAINFSLGLAVGLLLLDLSPLGALFVAGIVYISSSGLIARLIFELQRAARVETGLILSILVFEDLVIAGYLAVLSSVSGGTEEAASFLQPALALGIVAATIGTARFISRGAQRLLERIVSDELFVVAIFAALVLVAGLAEMVHISSAIGALLLGLILAETGHVERIEQRLRPVHDIFAGVFFLHFGLTIRLENIQAVLAAAAVAAIISILGKTATGLLAGRIAGLSFPASLTAGLTLIPRGEFSIVLAALAVSAGLSPLIGSFTAVYILILAVAGSLLARESLRIAAWVESLRRPKGNTTSG</sequence>
<evidence type="ECO:0000313" key="9">
    <source>
        <dbReference type="EMBL" id="TCJ16798.1"/>
    </source>
</evidence>
<dbReference type="GO" id="GO:0016020">
    <property type="term" value="C:membrane"/>
    <property type="evidence" value="ECO:0007669"/>
    <property type="project" value="UniProtKB-SubCell"/>
</dbReference>
<feature type="transmembrane region" description="Helical" evidence="7">
    <location>
        <begin position="114"/>
        <end position="135"/>
    </location>
</feature>
<dbReference type="Gene3D" id="1.20.1530.20">
    <property type="match status" value="1"/>
</dbReference>
<feature type="transmembrane region" description="Helical" evidence="7">
    <location>
        <begin position="351"/>
        <end position="371"/>
    </location>
</feature>
<accession>A0A4R1BI29</accession>
<dbReference type="EMBL" id="SKBU01000015">
    <property type="protein sequence ID" value="TCJ16798.1"/>
    <property type="molecule type" value="Genomic_DNA"/>
</dbReference>
<dbReference type="PANTHER" id="PTHR42751:SF4">
    <property type="entry name" value="K(+)_H(+) ANTIPORTER SUBUNIT KHTU"/>
    <property type="match status" value="1"/>
</dbReference>
<dbReference type="RefSeq" id="WP_132690992.1">
    <property type="nucleotide sequence ID" value="NZ_SKBU01000015.1"/>
</dbReference>